<evidence type="ECO:0000313" key="2">
    <source>
        <dbReference type="EMBL" id="CAK0881603.1"/>
    </source>
</evidence>
<evidence type="ECO:0008006" key="4">
    <source>
        <dbReference type="Google" id="ProtNLM"/>
    </source>
</evidence>
<feature type="region of interest" description="Disordered" evidence="1">
    <location>
        <begin position="479"/>
        <end position="508"/>
    </location>
</feature>
<organism evidence="2 3">
    <name type="scientific">Prorocentrum cordatum</name>
    <dbReference type="NCBI Taxonomy" id="2364126"/>
    <lineage>
        <taxon>Eukaryota</taxon>
        <taxon>Sar</taxon>
        <taxon>Alveolata</taxon>
        <taxon>Dinophyceae</taxon>
        <taxon>Prorocentrales</taxon>
        <taxon>Prorocentraceae</taxon>
        <taxon>Prorocentrum</taxon>
    </lineage>
</organism>
<feature type="compositionally biased region" description="Low complexity" evidence="1">
    <location>
        <begin position="490"/>
        <end position="508"/>
    </location>
</feature>
<sequence>MPRPPATQLTETLQCRLEDHEALQAVERAAADVSLLVAHHRTRRSAVLMPGRRPGLLRCLAPGLASPAGYTGITGITAELVPDDDGEGLSVSVAASRTKEGKAFLAALRRHLGEQGCPGTPSAGFQLGPGRGTPVGSQHSKLEAQAYYCFSKILYDTREAPGQAAAEFMQSSCHTLATLSPTAVSAAMGDCIAGIDRLCALVEQHIGPPGGPGTSPAAAAARLGGAPTPQDLQPWLRGSVERCVFARVGPPLWRLYEERHSAEDAQFVEKVGRLRRCSDAALLEALEVRAELRGLCAGGAASPRTPRRGGLGGAAASETARLVGSAADCQDPMYTHRSPSTVASAADLPRGGAPAPCAVAGPYDRAATALSQVELMFSKSHPGTPRELLGALALAQLEMRTCALEASGGQSELYSMDDVMPVFVCVLARSSLTRPFACAGLMGDALTQDERGEAEGRAVLLLESAARHIAFDWDTAEVQVSEPAPERPSAEPAPAVTAARPVPTALSL</sequence>
<evidence type="ECO:0000313" key="3">
    <source>
        <dbReference type="Proteomes" id="UP001189429"/>
    </source>
</evidence>
<gene>
    <name evidence="2" type="ORF">PCOR1329_LOCUS64395</name>
</gene>
<keyword evidence="3" id="KW-1185">Reference proteome</keyword>
<dbReference type="Proteomes" id="UP001189429">
    <property type="component" value="Unassembled WGS sequence"/>
</dbReference>
<reference evidence="2" key="1">
    <citation type="submission" date="2023-10" db="EMBL/GenBank/DDBJ databases">
        <authorList>
            <person name="Chen Y."/>
            <person name="Shah S."/>
            <person name="Dougan E. K."/>
            <person name="Thang M."/>
            <person name="Chan C."/>
        </authorList>
    </citation>
    <scope>NUCLEOTIDE SEQUENCE [LARGE SCALE GENOMIC DNA]</scope>
</reference>
<proteinExistence type="predicted"/>
<dbReference type="EMBL" id="CAUYUJ010018207">
    <property type="protein sequence ID" value="CAK0881603.1"/>
    <property type="molecule type" value="Genomic_DNA"/>
</dbReference>
<protein>
    <recommendedName>
        <fullName evidence="4">VPS9 domain-containing protein</fullName>
    </recommendedName>
</protein>
<name>A0ABN9W651_9DINO</name>
<comment type="caution">
    <text evidence="2">The sequence shown here is derived from an EMBL/GenBank/DDBJ whole genome shotgun (WGS) entry which is preliminary data.</text>
</comment>
<evidence type="ECO:0000256" key="1">
    <source>
        <dbReference type="SAM" id="MobiDB-lite"/>
    </source>
</evidence>
<accession>A0ABN9W651</accession>